<dbReference type="GeneID" id="80518273"/>
<dbReference type="KEGG" id="vg:80518273"/>
<sequence length="135" mass="15664">MNARVAGMIDTLCKKSQDFSLPGNILSNIIYLNYLSNEWSQLNQTPYNTMSYYDVRRQEVSDNIQRIIVGLIEKIPNYRISTDLVMIFSEMVVNYMDSISNDESKVDELANAFDNMMITYKMPNNFENVFSKMAI</sequence>
<accession>A0A6N1NQ35</accession>
<reference evidence="1" key="1">
    <citation type="submission" date="2017-01" db="EMBL/GenBank/DDBJ databases">
        <authorList>
            <person name="Assis F.L."/>
            <person name="Abrahao J.S."/>
            <person name="Silva L."/>
            <person name="Khalil J.B."/>
            <person name="Rodrigues R."/>
            <person name="Silva L.S."/>
            <person name="Arantes T."/>
            <person name="Boratto P."/>
            <person name="Andrade M."/>
            <person name="Kroon E.G."/>
            <person name="Ribeiro B."/>
            <person name="Bergier I."/>
            <person name="Seligmann H."/>
            <person name="Ghigo E."/>
            <person name="Colson P."/>
            <person name="Levasseur A."/>
            <person name="Raoult D."/>
            <person name="Scola B.L."/>
        </authorList>
    </citation>
    <scope>NUCLEOTIDE SEQUENCE</scope>
    <source>
        <strain evidence="1">Soda lake</strain>
    </source>
</reference>
<reference evidence="1" key="2">
    <citation type="journal article" date="2018" name="Nat. Commun.">
        <title>Tailed giant Tupanvirus possesses the most complete translational apparatus of the known virosphere.</title>
        <authorList>
            <person name="Abrahao J."/>
            <person name="Silva L."/>
            <person name="Silva L.S."/>
            <person name="Khalil J.Y.B."/>
            <person name="Rodrigues R."/>
            <person name="Arantes T."/>
            <person name="Assis F."/>
            <person name="Boratto P."/>
            <person name="Andrade M."/>
            <person name="Kroon E.G."/>
            <person name="Ribeiro B."/>
            <person name="Bergier I."/>
            <person name="Seligmann H."/>
            <person name="Ghigo E."/>
            <person name="Colson P."/>
            <person name="Levasseur A."/>
            <person name="Kroemer G."/>
            <person name="Raoult D."/>
            <person name="La Scola B."/>
        </authorList>
    </citation>
    <scope>NUCLEOTIDE SEQUENCE [LARGE SCALE GENOMIC DNA]</scope>
    <source>
        <strain evidence="1">Soda lake</strain>
    </source>
</reference>
<dbReference type="RefSeq" id="YP_010781509.1">
    <property type="nucleotide sequence ID" value="NC_075039.1"/>
</dbReference>
<organism evidence="1">
    <name type="scientific">Tupanvirus soda lake</name>
    <dbReference type="NCBI Taxonomy" id="2126985"/>
    <lineage>
        <taxon>Viruses</taxon>
        <taxon>Varidnaviria</taxon>
        <taxon>Bamfordvirae</taxon>
        <taxon>Nucleocytoviricota</taxon>
        <taxon>Megaviricetes</taxon>
        <taxon>Imitervirales</taxon>
        <taxon>Mimiviridae</taxon>
        <taxon>Megamimivirinae</taxon>
        <taxon>Tupanvirus</taxon>
        <taxon>Tupanvirus salinum</taxon>
    </lineage>
</organism>
<protein>
    <submittedName>
        <fullName evidence="1">Putative orfan</fullName>
    </submittedName>
</protein>
<name>A0A6N1NQ35_9VIRU</name>
<evidence type="ECO:0000313" key="1">
    <source>
        <dbReference type="EMBL" id="QKU34857.1"/>
    </source>
</evidence>
<proteinExistence type="predicted"/>
<dbReference type="EMBL" id="KY523104">
    <property type="protein sequence ID" value="QKU34857.1"/>
    <property type="molecule type" value="Genomic_DNA"/>
</dbReference>